<dbReference type="GO" id="GO:0005829">
    <property type="term" value="C:cytosol"/>
    <property type="evidence" value="ECO:0007669"/>
    <property type="project" value="TreeGrafter"/>
</dbReference>
<keyword evidence="7" id="KW-1185">Reference proteome</keyword>
<gene>
    <name evidence="6" type="ORF">EDD72_10743</name>
</gene>
<evidence type="ECO:0000259" key="5">
    <source>
        <dbReference type="PROSITE" id="PS50851"/>
    </source>
</evidence>
<dbReference type="OrthoDB" id="9794382at2"/>
<dbReference type="AlphaFoldDB" id="A0A4R3KIN5"/>
<dbReference type="InterPro" id="IPR002545">
    <property type="entry name" value="CheW-lke_dom"/>
</dbReference>
<reference evidence="6 7" key="1">
    <citation type="submission" date="2019-03" db="EMBL/GenBank/DDBJ databases">
        <title>Genomic Encyclopedia of Type Strains, Phase IV (KMG-IV): sequencing the most valuable type-strain genomes for metagenomic binning, comparative biology and taxonomic classification.</title>
        <authorList>
            <person name="Goeker M."/>
        </authorList>
    </citation>
    <scope>NUCLEOTIDE SEQUENCE [LARGE SCALE GENOMIC DNA]</scope>
    <source>
        <strain evidence="6 7">DSM 23802</strain>
    </source>
</reference>
<evidence type="ECO:0000256" key="2">
    <source>
        <dbReference type="ARBA" id="ARBA00021483"/>
    </source>
</evidence>
<evidence type="ECO:0000256" key="4">
    <source>
        <dbReference type="ARBA" id="ARBA00022500"/>
    </source>
</evidence>
<dbReference type="Proteomes" id="UP000295788">
    <property type="component" value="Unassembled WGS sequence"/>
</dbReference>
<accession>A0A4R3KIN5</accession>
<dbReference type="EMBL" id="SMAB01000007">
    <property type="protein sequence ID" value="TCS82960.1"/>
    <property type="molecule type" value="Genomic_DNA"/>
</dbReference>
<dbReference type="GO" id="GO:0007165">
    <property type="term" value="P:signal transduction"/>
    <property type="evidence" value="ECO:0007669"/>
    <property type="project" value="InterPro"/>
</dbReference>
<evidence type="ECO:0000313" key="6">
    <source>
        <dbReference type="EMBL" id="TCS82960.1"/>
    </source>
</evidence>
<dbReference type="Gene3D" id="2.40.50.180">
    <property type="entry name" value="CheA-289, Domain 4"/>
    <property type="match status" value="1"/>
</dbReference>
<dbReference type="RefSeq" id="WP_132768333.1">
    <property type="nucleotide sequence ID" value="NZ_SMAB01000007.1"/>
</dbReference>
<organism evidence="6 7">
    <name type="scientific">Tepidibacillus fermentans</name>
    <dbReference type="NCBI Taxonomy" id="1281767"/>
    <lineage>
        <taxon>Bacteria</taxon>
        <taxon>Bacillati</taxon>
        <taxon>Bacillota</taxon>
        <taxon>Bacilli</taxon>
        <taxon>Bacillales</taxon>
        <taxon>Bacillaceae</taxon>
        <taxon>Tepidibacillus</taxon>
    </lineage>
</organism>
<dbReference type="GO" id="GO:0006935">
    <property type="term" value="P:chemotaxis"/>
    <property type="evidence" value="ECO:0007669"/>
    <property type="project" value="UniProtKB-KW"/>
</dbReference>
<dbReference type="PROSITE" id="PS50851">
    <property type="entry name" value="CHEW"/>
    <property type="match status" value="1"/>
</dbReference>
<keyword evidence="4" id="KW-0145">Chemotaxis</keyword>
<dbReference type="SMART" id="SM00260">
    <property type="entry name" value="CheW"/>
    <property type="match status" value="1"/>
</dbReference>
<feature type="domain" description="CheW-like" evidence="5">
    <location>
        <begin position="11"/>
        <end position="151"/>
    </location>
</feature>
<dbReference type="InterPro" id="IPR039315">
    <property type="entry name" value="CheW"/>
</dbReference>
<evidence type="ECO:0000256" key="1">
    <source>
        <dbReference type="ARBA" id="ARBA00004496"/>
    </source>
</evidence>
<sequence>MNQQVDQNLGEVKVIVFRLDSEEYGVDVQQVKSIERMEHITRVPNTPSFVKGVINLRGVIIPIIDLRNRLGISEKEYNDSTRIIIVHVEEMEVGLIVDAANDVIDIPDSAIEPPPKVVGGVEAVYLRGVAKLTNRLLILLNLDKILNADELKQLEKFGA</sequence>
<keyword evidence="3" id="KW-0963">Cytoplasm</keyword>
<protein>
    <recommendedName>
        <fullName evidence="2">Chemotaxis protein CheW</fullName>
    </recommendedName>
</protein>
<proteinExistence type="predicted"/>
<evidence type="ECO:0000313" key="7">
    <source>
        <dbReference type="Proteomes" id="UP000295788"/>
    </source>
</evidence>
<dbReference type="SUPFAM" id="SSF50341">
    <property type="entry name" value="CheW-like"/>
    <property type="match status" value="1"/>
</dbReference>
<comment type="caution">
    <text evidence="6">The sequence shown here is derived from an EMBL/GenBank/DDBJ whole genome shotgun (WGS) entry which is preliminary data.</text>
</comment>
<dbReference type="FunFam" id="2.40.50.180:FF:000002">
    <property type="entry name" value="Chemotaxis protein CheW"/>
    <property type="match status" value="1"/>
</dbReference>
<evidence type="ECO:0000256" key="3">
    <source>
        <dbReference type="ARBA" id="ARBA00022490"/>
    </source>
</evidence>
<dbReference type="PANTHER" id="PTHR22617:SF23">
    <property type="entry name" value="CHEMOTAXIS PROTEIN CHEW"/>
    <property type="match status" value="1"/>
</dbReference>
<name>A0A4R3KIN5_9BACI</name>
<dbReference type="Gene3D" id="2.30.30.40">
    <property type="entry name" value="SH3 Domains"/>
    <property type="match status" value="1"/>
</dbReference>
<dbReference type="PANTHER" id="PTHR22617">
    <property type="entry name" value="CHEMOTAXIS SENSOR HISTIDINE KINASE-RELATED"/>
    <property type="match status" value="1"/>
</dbReference>
<comment type="subcellular location">
    <subcellularLocation>
        <location evidence="1">Cytoplasm</location>
    </subcellularLocation>
</comment>
<dbReference type="InterPro" id="IPR036061">
    <property type="entry name" value="CheW-like_dom_sf"/>
</dbReference>
<dbReference type="CDD" id="cd00732">
    <property type="entry name" value="CheW"/>
    <property type="match status" value="1"/>
</dbReference>
<dbReference type="Pfam" id="PF01584">
    <property type="entry name" value="CheW"/>
    <property type="match status" value="1"/>
</dbReference>